<dbReference type="EMBL" id="JBHFFA010000003">
    <property type="protein sequence ID" value="KAL2632737.1"/>
    <property type="molecule type" value="Genomic_DNA"/>
</dbReference>
<name>A0ABD1YTM4_9MARC</name>
<reference evidence="2 3" key="1">
    <citation type="submission" date="2024-09" db="EMBL/GenBank/DDBJ databases">
        <title>Chromosome-scale assembly of Riccia fluitans.</title>
        <authorList>
            <person name="Paukszto L."/>
            <person name="Sawicki J."/>
            <person name="Karawczyk K."/>
            <person name="Piernik-Szablinska J."/>
            <person name="Szczecinska M."/>
            <person name="Mazdziarz M."/>
        </authorList>
    </citation>
    <scope>NUCLEOTIDE SEQUENCE [LARGE SCALE GENOMIC DNA]</scope>
    <source>
        <strain evidence="2">Rf_01</strain>
        <tissue evidence="2">Aerial parts of the thallus</tissue>
    </source>
</reference>
<dbReference type="Proteomes" id="UP001605036">
    <property type="component" value="Unassembled WGS sequence"/>
</dbReference>
<accession>A0ABD1YTM4</accession>
<gene>
    <name evidence="2" type="ORF">R1flu_004216</name>
</gene>
<proteinExistence type="predicted"/>
<evidence type="ECO:0000313" key="2">
    <source>
        <dbReference type="EMBL" id="KAL2632737.1"/>
    </source>
</evidence>
<comment type="caution">
    <text evidence="2">The sequence shown here is derived from an EMBL/GenBank/DDBJ whole genome shotgun (WGS) entry which is preliminary data.</text>
</comment>
<protein>
    <submittedName>
        <fullName evidence="2">Uncharacterized protein</fullName>
    </submittedName>
</protein>
<organism evidence="2 3">
    <name type="scientific">Riccia fluitans</name>
    <dbReference type="NCBI Taxonomy" id="41844"/>
    <lineage>
        <taxon>Eukaryota</taxon>
        <taxon>Viridiplantae</taxon>
        <taxon>Streptophyta</taxon>
        <taxon>Embryophyta</taxon>
        <taxon>Marchantiophyta</taxon>
        <taxon>Marchantiopsida</taxon>
        <taxon>Marchantiidae</taxon>
        <taxon>Marchantiales</taxon>
        <taxon>Ricciaceae</taxon>
        <taxon>Riccia</taxon>
    </lineage>
</organism>
<dbReference type="AlphaFoldDB" id="A0ABD1YTM4"/>
<sequence>MRSNPERTGKEKQTKTAWHAEKGRKATNENKQKSARMSMENPAGIKTKNKNQNGQTRNRVEHVCERRDEGNPEIMQEDRMRIGENNRTCDVDAAGRADGCMHEQRETRCIVRAEIERQRENIRVLTKPRANVAAEAHQQKVTRELTNRRQTFA</sequence>
<keyword evidence="3" id="KW-1185">Reference proteome</keyword>
<feature type="compositionally biased region" description="Basic and acidic residues" evidence="1">
    <location>
        <begin position="1"/>
        <end position="32"/>
    </location>
</feature>
<evidence type="ECO:0000313" key="3">
    <source>
        <dbReference type="Proteomes" id="UP001605036"/>
    </source>
</evidence>
<feature type="region of interest" description="Disordered" evidence="1">
    <location>
        <begin position="1"/>
        <end position="60"/>
    </location>
</feature>
<evidence type="ECO:0000256" key="1">
    <source>
        <dbReference type="SAM" id="MobiDB-lite"/>
    </source>
</evidence>